<proteinExistence type="predicted"/>
<organism evidence="2 3">
    <name type="scientific">Virgibacillus tibetensis</name>
    <dbReference type="NCBI Taxonomy" id="3042313"/>
    <lineage>
        <taxon>Bacteria</taxon>
        <taxon>Bacillati</taxon>
        <taxon>Bacillota</taxon>
        <taxon>Bacilli</taxon>
        <taxon>Bacillales</taxon>
        <taxon>Bacillaceae</taxon>
        <taxon>Virgibacillus</taxon>
    </lineage>
</organism>
<dbReference type="SUPFAM" id="SSF54593">
    <property type="entry name" value="Glyoxalase/Bleomycin resistance protein/Dihydroxybiphenyl dioxygenase"/>
    <property type="match status" value="1"/>
</dbReference>
<dbReference type="RefSeq" id="WP_327606846.1">
    <property type="nucleotide sequence ID" value="NZ_JARZFX010000002.1"/>
</dbReference>
<accession>A0ABU6KDP5</accession>
<dbReference type="Proteomes" id="UP001335737">
    <property type="component" value="Unassembled WGS sequence"/>
</dbReference>
<dbReference type="Pfam" id="PF12681">
    <property type="entry name" value="Glyoxalase_2"/>
    <property type="match status" value="1"/>
</dbReference>
<evidence type="ECO:0000313" key="3">
    <source>
        <dbReference type="Proteomes" id="UP001335737"/>
    </source>
</evidence>
<dbReference type="EMBL" id="JARZFX010000002">
    <property type="protein sequence ID" value="MEC5423290.1"/>
    <property type="molecule type" value="Genomic_DNA"/>
</dbReference>
<dbReference type="InterPro" id="IPR029068">
    <property type="entry name" value="Glyas_Bleomycin-R_OHBP_Dase"/>
</dbReference>
<evidence type="ECO:0000313" key="2">
    <source>
        <dbReference type="EMBL" id="MEC5423290.1"/>
    </source>
</evidence>
<sequence>MKKADRTALIFKVKSVEETYQELKSKVKFITKPTEQRDWGIKVAHFRDPAASLIEIYESI</sequence>
<keyword evidence="3" id="KW-1185">Reference proteome</keyword>
<feature type="domain" description="Glyoxalase-like" evidence="1">
    <location>
        <begin position="3"/>
        <end position="60"/>
    </location>
</feature>
<dbReference type="Gene3D" id="3.10.180.10">
    <property type="entry name" value="2,3-Dihydroxybiphenyl 1,2-Dioxygenase, domain 1"/>
    <property type="match status" value="1"/>
</dbReference>
<dbReference type="InterPro" id="IPR025870">
    <property type="entry name" value="Glyoxalase-like_dom"/>
</dbReference>
<reference evidence="2 3" key="1">
    <citation type="journal article" date="2024" name="Int. J. Syst. Evol. Microbiol.">
        <title>Virgibacillus tibetensis sp. nov., isolated from salt lake on the Tibetan Plateau of China.</title>
        <authorList>
            <person name="Phurbu D."/>
            <person name="Liu Z.-X."/>
            <person name="Wang R."/>
            <person name="Zheng Y.-Y."/>
            <person name="Liu H.-C."/>
            <person name="Zhou Y.-G."/>
            <person name="Yu Y.-J."/>
            <person name="Li A.-H."/>
        </authorList>
    </citation>
    <scope>NUCLEOTIDE SEQUENCE [LARGE SCALE GENOMIC DNA]</scope>
    <source>
        <strain evidence="2 3">C22-A2</strain>
    </source>
</reference>
<gene>
    <name evidence="2" type="ORF">QGM71_07220</name>
</gene>
<protein>
    <recommendedName>
        <fullName evidence="1">Glyoxalase-like domain-containing protein</fullName>
    </recommendedName>
</protein>
<evidence type="ECO:0000259" key="1">
    <source>
        <dbReference type="Pfam" id="PF12681"/>
    </source>
</evidence>
<name>A0ABU6KDP5_9BACI</name>
<comment type="caution">
    <text evidence="2">The sequence shown here is derived from an EMBL/GenBank/DDBJ whole genome shotgun (WGS) entry which is preliminary data.</text>
</comment>